<dbReference type="GO" id="GO:0009738">
    <property type="term" value="P:abscisic acid-activated signaling pathway"/>
    <property type="evidence" value="ECO:0000318"/>
    <property type="project" value="GO_Central"/>
</dbReference>
<dbReference type="OMA" id="WPEIFSS"/>
<dbReference type="GO" id="GO:0005737">
    <property type="term" value="C:cytoplasm"/>
    <property type="evidence" value="ECO:0000318"/>
    <property type="project" value="GO_Central"/>
</dbReference>
<dbReference type="InterPro" id="IPR050279">
    <property type="entry name" value="Plant_def-hormone_signal"/>
</dbReference>
<dbReference type="HOGENOM" id="CLU_081988_2_0_1"/>
<evidence type="ECO:0000259" key="2">
    <source>
        <dbReference type="SMART" id="SM01037"/>
    </source>
</evidence>
<keyword evidence="4" id="KW-1185">Reference proteome</keyword>
<dbReference type="eggNOG" id="ENOG502RXTQ">
    <property type="taxonomic scope" value="Eukaryota"/>
</dbReference>
<dbReference type="SMART" id="SM01037">
    <property type="entry name" value="Bet_v_1"/>
    <property type="match status" value="1"/>
</dbReference>
<dbReference type="GO" id="GO:0005634">
    <property type="term" value="C:nucleus"/>
    <property type="evidence" value="ECO:0000318"/>
    <property type="project" value="GO_Central"/>
</dbReference>
<dbReference type="InterPro" id="IPR000916">
    <property type="entry name" value="Bet_v_I/MLP"/>
</dbReference>
<dbReference type="InterPro" id="IPR023393">
    <property type="entry name" value="START-like_dom_sf"/>
</dbReference>
<dbReference type="SUPFAM" id="SSF55961">
    <property type="entry name" value="Bet v1-like"/>
    <property type="match status" value="1"/>
</dbReference>
<dbReference type="GO" id="GO:0006952">
    <property type="term" value="P:defense response"/>
    <property type="evidence" value="ECO:0007669"/>
    <property type="project" value="InterPro"/>
</dbReference>
<dbReference type="Gene3D" id="3.30.530.20">
    <property type="match status" value="1"/>
</dbReference>
<dbReference type="GO" id="GO:0004864">
    <property type="term" value="F:protein phosphatase inhibitor activity"/>
    <property type="evidence" value="ECO:0000318"/>
    <property type="project" value="GO_Central"/>
</dbReference>
<sequence>MVAGSLSDELVSPVSVGRLWKACVKDAHNLIPKIMPHMISSVEVCEGNGGVGTVKKINFTKEIKGYTYVKDKTVALDDEKFFLKYSLIEGGLIGKKFKSVSIEFKFEEGANGGSVSKMKTEYETIGDAPLSEVEGKEMKENLLSMFKAVEGYLLQNHDAYA</sequence>
<organism evidence="3 4">
    <name type="scientific">Amborella trichopoda</name>
    <dbReference type="NCBI Taxonomy" id="13333"/>
    <lineage>
        <taxon>Eukaryota</taxon>
        <taxon>Viridiplantae</taxon>
        <taxon>Streptophyta</taxon>
        <taxon>Embryophyta</taxon>
        <taxon>Tracheophyta</taxon>
        <taxon>Spermatophyta</taxon>
        <taxon>Magnoliopsida</taxon>
        <taxon>Amborellales</taxon>
        <taxon>Amborellaceae</taxon>
        <taxon>Amborella</taxon>
    </lineage>
</organism>
<reference evidence="4" key="1">
    <citation type="journal article" date="2013" name="Science">
        <title>The Amborella genome and the evolution of flowering plants.</title>
        <authorList>
            <consortium name="Amborella Genome Project"/>
        </authorList>
    </citation>
    <scope>NUCLEOTIDE SEQUENCE [LARGE SCALE GENOMIC DNA]</scope>
</reference>
<comment type="similarity">
    <text evidence="1">Belongs to the BetVI family.</text>
</comment>
<name>W1P8A6_AMBTC</name>
<evidence type="ECO:0000313" key="3">
    <source>
        <dbReference type="EMBL" id="ERN03205.1"/>
    </source>
</evidence>
<dbReference type="AlphaFoldDB" id="W1P8A6"/>
<dbReference type="PANTHER" id="PTHR31213:SF201">
    <property type="entry name" value="OS03G0300400 PROTEIN"/>
    <property type="match status" value="1"/>
</dbReference>
<dbReference type="InterPro" id="IPR024949">
    <property type="entry name" value="Bet_v_I_allergen"/>
</dbReference>
<feature type="domain" description="Bet v I/Major latex protein" evidence="2">
    <location>
        <begin position="5"/>
        <end position="156"/>
    </location>
</feature>
<evidence type="ECO:0000313" key="4">
    <source>
        <dbReference type="Proteomes" id="UP000017836"/>
    </source>
</evidence>
<dbReference type="KEGG" id="atr:18431342"/>
<dbReference type="Pfam" id="PF00407">
    <property type="entry name" value="Bet_v_1"/>
    <property type="match status" value="1"/>
</dbReference>
<dbReference type="CDD" id="cd07816">
    <property type="entry name" value="Bet_v1-like"/>
    <property type="match status" value="1"/>
</dbReference>
<dbReference type="PRINTS" id="PR00634">
    <property type="entry name" value="BETALLERGEN"/>
</dbReference>
<dbReference type="Proteomes" id="UP000017836">
    <property type="component" value="Unassembled WGS sequence"/>
</dbReference>
<dbReference type="Gramene" id="ERN03205">
    <property type="protein sequence ID" value="ERN03205"/>
    <property type="gene ID" value="AMTR_s00003p00153740"/>
</dbReference>
<gene>
    <name evidence="3" type="ORF">AMTR_s00003p00153740</name>
</gene>
<dbReference type="GO" id="GO:0010427">
    <property type="term" value="F:abscisic acid binding"/>
    <property type="evidence" value="ECO:0000318"/>
    <property type="project" value="GO_Central"/>
</dbReference>
<evidence type="ECO:0000256" key="1">
    <source>
        <dbReference type="ARBA" id="ARBA00009744"/>
    </source>
</evidence>
<dbReference type="GO" id="GO:0038023">
    <property type="term" value="F:signaling receptor activity"/>
    <property type="evidence" value="ECO:0000318"/>
    <property type="project" value="GO_Central"/>
</dbReference>
<accession>W1P8A6</accession>
<dbReference type="EMBL" id="KI394358">
    <property type="protein sequence ID" value="ERN03205.1"/>
    <property type="molecule type" value="Genomic_DNA"/>
</dbReference>
<dbReference type="FunFam" id="3.30.530.20:FF:000007">
    <property type="entry name" value="Major pollen allergen Bet v 1-A"/>
    <property type="match status" value="1"/>
</dbReference>
<proteinExistence type="inferred from homology"/>
<dbReference type="PANTHER" id="PTHR31213">
    <property type="entry name" value="OS08G0374000 PROTEIN-RELATED"/>
    <property type="match status" value="1"/>
</dbReference>
<protein>
    <recommendedName>
        <fullName evidence="2">Bet v I/Major latex protein domain-containing protein</fullName>
    </recommendedName>
</protein>
<dbReference type="OrthoDB" id="1880172at2759"/>